<sequence>MPPAAMLPLALLLALTSKAIALAAEEVRGGEGEGTGSASRGVEREREKREKSARGWTSACAWRRLEVEMALLAAALLAGAAASTGATPRTAAGRRARLSAEGGGRIFSIQATCSSGCRNLSMSCVAALPPLWGMSAIGGRAWRGSNIPSEPSRSTIHSASIRTTAPLPSTGSSSRPPNLSDNSCCLSVTTNLLELGQVRLLPPPSRLVGLVLHGVAILASPAKTLRSQRAASAHRYPGTRTLMALRRATGNGSRKGAQDPVHPGPGARRRSPPSTPSLRDLAVAGCTVSRPAALPRPGGASGHGPATRS</sequence>
<feature type="signal peptide" evidence="2">
    <location>
        <begin position="1"/>
        <end position="21"/>
    </location>
</feature>
<feature type="region of interest" description="Disordered" evidence="1">
    <location>
        <begin position="30"/>
        <end position="50"/>
    </location>
</feature>
<keyword evidence="4" id="KW-1185">Reference proteome</keyword>
<reference evidence="3" key="1">
    <citation type="submission" date="2023-10" db="EMBL/GenBank/DDBJ databases">
        <authorList>
            <person name="Chen Y."/>
            <person name="Shah S."/>
            <person name="Dougan E. K."/>
            <person name="Thang M."/>
            <person name="Chan C."/>
        </authorList>
    </citation>
    <scope>NUCLEOTIDE SEQUENCE [LARGE SCALE GENOMIC DNA]</scope>
</reference>
<protein>
    <submittedName>
        <fullName evidence="3">Uncharacterized protein</fullName>
    </submittedName>
</protein>
<gene>
    <name evidence="3" type="ORF">PCOR1329_LOCUS33890</name>
</gene>
<evidence type="ECO:0000313" key="3">
    <source>
        <dbReference type="EMBL" id="CAK0837781.1"/>
    </source>
</evidence>
<dbReference type="Proteomes" id="UP001189429">
    <property type="component" value="Unassembled WGS sequence"/>
</dbReference>
<keyword evidence="2" id="KW-0732">Signal</keyword>
<name>A0ABN9SZL6_9DINO</name>
<feature type="chain" id="PRO_5046412764" evidence="2">
    <location>
        <begin position="22"/>
        <end position="309"/>
    </location>
</feature>
<dbReference type="EMBL" id="CAUYUJ010014175">
    <property type="protein sequence ID" value="CAK0837781.1"/>
    <property type="molecule type" value="Genomic_DNA"/>
</dbReference>
<feature type="region of interest" description="Disordered" evidence="1">
    <location>
        <begin position="249"/>
        <end position="309"/>
    </location>
</feature>
<evidence type="ECO:0000313" key="4">
    <source>
        <dbReference type="Proteomes" id="UP001189429"/>
    </source>
</evidence>
<evidence type="ECO:0000256" key="1">
    <source>
        <dbReference type="SAM" id="MobiDB-lite"/>
    </source>
</evidence>
<feature type="region of interest" description="Disordered" evidence="1">
    <location>
        <begin position="146"/>
        <end position="180"/>
    </location>
</feature>
<proteinExistence type="predicted"/>
<evidence type="ECO:0000256" key="2">
    <source>
        <dbReference type="SAM" id="SignalP"/>
    </source>
</evidence>
<accession>A0ABN9SZL6</accession>
<feature type="compositionally biased region" description="Basic and acidic residues" evidence="1">
    <location>
        <begin position="41"/>
        <end position="50"/>
    </location>
</feature>
<organism evidence="3 4">
    <name type="scientific">Prorocentrum cordatum</name>
    <dbReference type="NCBI Taxonomy" id="2364126"/>
    <lineage>
        <taxon>Eukaryota</taxon>
        <taxon>Sar</taxon>
        <taxon>Alveolata</taxon>
        <taxon>Dinophyceae</taxon>
        <taxon>Prorocentrales</taxon>
        <taxon>Prorocentraceae</taxon>
        <taxon>Prorocentrum</taxon>
    </lineage>
</organism>
<comment type="caution">
    <text evidence="3">The sequence shown here is derived from an EMBL/GenBank/DDBJ whole genome shotgun (WGS) entry which is preliminary data.</text>
</comment>